<evidence type="ECO:0000256" key="1">
    <source>
        <dbReference type="SAM" id="Phobius"/>
    </source>
</evidence>
<keyword evidence="1" id="KW-0812">Transmembrane</keyword>
<comment type="caution">
    <text evidence="2">The sequence shown here is derived from an EMBL/GenBank/DDBJ whole genome shotgun (WGS) entry which is preliminary data.</text>
</comment>
<dbReference type="AlphaFoldDB" id="R6RWS8"/>
<protein>
    <submittedName>
        <fullName evidence="2">Uncharacterized protein</fullName>
    </submittedName>
</protein>
<name>R6RWS8_9FIRM</name>
<feature type="transmembrane region" description="Helical" evidence="1">
    <location>
        <begin position="168"/>
        <end position="194"/>
    </location>
</feature>
<dbReference type="Proteomes" id="UP000018142">
    <property type="component" value="Unassembled WGS sequence"/>
</dbReference>
<organism evidence="2 3">
    <name type="scientific">[Eubacterium] siraeum CAG:80</name>
    <dbReference type="NCBI Taxonomy" id="1263080"/>
    <lineage>
        <taxon>Bacteria</taxon>
        <taxon>Bacillati</taxon>
        <taxon>Bacillota</taxon>
        <taxon>Clostridia</taxon>
        <taxon>Eubacteriales</taxon>
        <taxon>Oscillospiraceae</taxon>
        <taxon>Oscillospiraceae incertae sedis</taxon>
    </lineage>
</organism>
<keyword evidence="1" id="KW-1133">Transmembrane helix</keyword>
<gene>
    <name evidence="2" type="ORF">BN788_02250</name>
</gene>
<sequence length="239" mass="26581">MIFWGLCKDYPTISEIIGLEPENIRIRKNITDTLYKAGYEGVYPDFRKTGELKGVHLAQSHDTAYFVGNEKNVLYMVHCDEMCSDGEPVIIFRSGTILMKDGFDSDTADIYSSMFRNGGYRISNNFACCAGNEDISQAAAIAVKRAELKKLTRKECEVADFDKNFLSFLLVGMLTGLIFGVLWTLGMMIFAFLFEMFAGSSAVEALQAIVDSEWLCEFGAFGLVSGLAMTVVMYLAGRK</sequence>
<accession>R6RWS8</accession>
<feature type="transmembrane region" description="Helical" evidence="1">
    <location>
        <begin position="214"/>
        <end position="236"/>
    </location>
</feature>
<keyword evidence="1" id="KW-0472">Membrane</keyword>
<dbReference type="EMBL" id="CBFJ010000145">
    <property type="protein sequence ID" value="CDC47476.1"/>
    <property type="molecule type" value="Genomic_DNA"/>
</dbReference>
<reference evidence="2" key="1">
    <citation type="submission" date="2012-11" db="EMBL/GenBank/DDBJ databases">
        <title>Dependencies among metagenomic species, viruses, plasmids and units of genetic variation.</title>
        <authorList>
            <person name="Nielsen H.B."/>
            <person name="Almeida M."/>
            <person name="Juncker A.S."/>
            <person name="Rasmussen S."/>
            <person name="Li J."/>
            <person name="Sunagawa S."/>
            <person name="Plichta D."/>
            <person name="Gautier L."/>
            <person name="Le Chatelier E."/>
            <person name="Peletier E."/>
            <person name="Bonde I."/>
            <person name="Nielsen T."/>
            <person name="Manichanh C."/>
            <person name="Arumugam M."/>
            <person name="Batto J."/>
            <person name="Santos M.B.Q.D."/>
            <person name="Blom N."/>
            <person name="Borruel N."/>
            <person name="Burgdorf K.S."/>
            <person name="Boumezbeur F."/>
            <person name="Casellas F."/>
            <person name="Dore J."/>
            <person name="Guarner F."/>
            <person name="Hansen T."/>
            <person name="Hildebrand F."/>
            <person name="Kaas R.S."/>
            <person name="Kennedy S."/>
            <person name="Kristiansen K."/>
            <person name="Kultima J.R."/>
            <person name="Leonard P."/>
            <person name="Levenez F."/>
            <person name="Lund O."/>
            <person name="Moumen B."/>
            <person name="Le Paslier D."/>
            <person name="Pons N."/>
            <person name="Pedersen O."/>
            <person name="Prifti E."/>
            <person name="Qin J."/>
            <person name="Raes J."/>
            <person name="Tap J."/>
            <person name="Tims S."/>
            <person name="Ussery D.W."/>
            <person name="Yamada T."/>
            <person name="MetaHit consortium"/>
            <person name="Renault P."/>
            <person name="Sicheritz-Ponten T."/>
            <person name="Bork P."/>
            <person name="Wang J."/>
            <person name="Brunak S."/>
            <person name="Ehrlich S.D."/>
        </authorList>
    </citation>
    <scope>NUCLEOTIDE SEQUENCE [LARGE SCALE GENOMIC DNA]</scope>
</reference>
<evidence type="ECO:0000313" key="3">
    <source>
        <dbReference type="Proteomes" id="UP000018142"/>
    </source>
</evidence>
<proteinExistence type="predicted"/>
<evidence type="ECO:0000313" key="2">
    <source>
        <dbReference type="EMBL" id="CDC47476.1"/>
    </source>
</evidence>